<protein>
    <submittedName>
        <fullName evidence="2">Uncharacterized protein</fullName>
    </submittedName>
</protein>
<comment type="caution">
    <text evidence="2">The sequence shown here is derived from an EMBL/GenBank/DDBJ whole genome shotgun (WGS) entry which is preliminary data.</text>
</comment>
<proteinExistence type="predicted"/>
<evidence type="ECO:0000256" key="1">
    <source>
        <dbReference type="SAM" id="Phobius"/>
    </source>
</evidence>
<gene>
    <name evidence="2" type="ORF">IQ260_08790</name>
</gene>
<keyword evidence="1" id="KW-0472">Membrane</keyword>
<accession>A0A928ZRM0</accession>
<keyword evidence="1" id="KW-0812">Transmembrane</keyword>
<dbReference type="EMBL" id="JADEXP010000056">
    <property type="protein sequence ID" value="MBE9066748.1"/>
    <property type="molecule type" value="Genomic_DNA"/>
</dbReference>
<sequence>MTLLPDHKQSRQTRIYPDNTNYALYELIWALGIVMLCLFTAVALINHS</sequence>
<organism evidence="2 3">
    <name type="scientific">Leptolyngbya cf. ectocarpi LEGE 11479</name>
    <dbReference type="NCBI Taxonomy" id="1828722"/>
    <lineage>
        <taxon>Bacteria</taxon>
        <taxon>Bacillati</taxon>
        <taxon>Cyanobacteriota</taxon>
        <taxon>Cyanophyceae</taxon>
        <taxon>Leptolyngbyales</taxon>
        <taxon>Leptolyngbyaceae</taxon>
        <taxon>Leptolyngbya group</taxon>
        <taxon>Leptolyngbya</taxon>
    </lineage>
</organism>
<keyword evidence="1" id="KW-1133">Transmembrane helix</keyword>
<dbReference type="RefSeq" id="WP_193992726.1">
    <property type="nucleotide sequence ID" value="NZ_JADEXP010000056.1"/>
</dbReference>
<reference evidence="2" key="1">
    <citation type="submission" date="2020-10" db="EMBL/GenBank/DDBJ databases">
        <authorList>
            <person name="Castelo-Branco R."/>
            <person name="Eusebio N."/>
            <person name="Adriana R."/>
            <person name="Vieira A."/>
            <person name="Brugerolle De Fraissinette N."/>
            <person name="Rezende De Castro R."/>
            <person name="Schneider M.P."/>
            <person name="Vasconcelos V."/>
            <person name="Leao P.N."/>
        </authorList>
    </citation>
    <scope>NUCLEOTIDE SEQUENCE</scope>
    <source>
        <strain evidence="2">LEGE 11479</strain>
    </source>
</reference>
<feature type="transmembrane region" description="Helical" evidence="1">
    <location>
        <begin position="27"/>
        <end position="45"/>
    </location>
</feature>
<evidence type="ECO:0000313" key="3">
    <source>
        <dbReference type="Proteomes" id="UP000615026"/>
    </source>
</evidence>
<name>A0A928ZRM0_LEPEC</name>
<keyword evidence="3" id="KW-1185">Reference proteome</keyword>
<dbReference type="Proteomes" id="UP000615026">
    <property type="component" value="Unassembled WGS sequence"/>
</dbReference>
<evidence type="ECO:0000313" key="2">
    <source>
        <dbReference type="EMBL" id="MBE9066748.1"/>
    </source>
</evidence>
<dbReference type="AlphaFoldDB" id="A0A928ZRM0"/>